<evidence type="ECO:0000313" key="1">
    <source>
        <dbReference type="EMBL" id="QHT84089.1"/>
    </source>
</evidence>
<accession>A0A6C0HU66</accession>
<name>A0A6C0HU66_9ZZZZ</name>
<proteinExistence type="predicted"/>
<sequence>MSEGNCHCSDCERLRSSRERCREKCYCRDCERERCRERPCKHERESCREKPKETGCSNVIIQKYAPDCEKSSCGCGNACSEGRRRSPLEYGCGNAYSEGRRRSPEEYEDSIKPIKIHNDHVIYITIR</sequence>
<protein>
    <submittedName>
        <fullName evidence="1">Uncharacterized protein</fullName>
    </submittedName>
</protein>
<dbReference type="EMBL" id="MN740015">
    <property type="protein sequence ID" value="QHT84089.1"/>
    <property type="molecule type" value="Genomic_DNA"/>
</dbReference>
<reference evidence="1" key="1">
    <citation type="journal article" date="2020" name="Nature">
        <title>Giant virus diversity and host interactions through global metagenomics.</title>
        <authorList>
            <person name="Schulz F."/>
            <person name="Roux S."/>
            <person name="Paez-Espino D."/>
            <person name="Jungbluth S."/>
            <person name="Walsh D.A."/>
            <person name="Denef V.J."/>
            <person name="McMahon K.D."/>
            <person name="Konstantinidis K.T."/>
            <person name="Eloe-Fadrosh E.A."/>
            <person name="Kyrpides N.C."/>
            <person name="Woyke T."/>
        </authorList>
    </citation>
    <scope>NUCLEOTIDE SEQUENCE</scope>
    <source>
        <strain evidence="1">GVMAG-M-3300023184-16</strain>
    </source>
</reference>
<dbReference type="AlphaFoldDB" id="A0A6C0HU66"/>
<organism evidence="1">
    <name type="scientific">viral metagenome</name>
    <dbReference type="NCBI Taxonomy" id="1070528"/>
    <lineage>
        <taxon>unclassified sequences</taxon>
        <taxon>metagenomes</taxon>
        <taxon>organismal metagenomes</taxon>
    </lineage>
</organism>